<dbReference type="PRINTS" id="PR00368">
    <property type="entry name" value="FADPNR"/>
</dbReference>
<keyword evidence="3" id="KW-0285">Flavoprotein</keyword>
<comment type="cofactor">
    <cofactor evidence="1">
        <name>FAD</name>
        <dbReference type="ChEBI" id="CHEBI:57692"/>
    </cofactor>
</comment>
<dbReference type="PANTHER" id="PTHR42913:SF3">
    <property type="entry name" value="64 KDA MITOCHONDRIAL NADH DEHYDROGENASE (EUROFUNG)"/>
    <property type="match status" value="1"/>
</dbReference>
<gene>
    <name evidence="7" type="ORF">ACFQ3W_08600</name>
</gene>
<dbReference type="EMBL" id="JBHTLM010000005">
    <property type="protein sequence ID" value="MFD1176359.1"/>
    <property type="molecule type" value="Genomic_DNA"/>
</dbReference>
<evidence type="ECO:0000256" key="1">
    <source>
        <dbReference type="ARBA" id="ARBA00001974"/>
    </source>
</evidence>
<keyword evidence="5 7" id="KW-0560">Oxidoreductase</keyword>
<dbReference type="GO" id="GO:0016491">
    <property type="term" value="F:oxidoreductase activity"/>
    <property type="evidence" value="ECO:0007669"/>
    <property type="project" value="UniProtKB-KW"/>
</dbReference>
<proteinExistence type="inferred from homology"/>
<keyword evidence="4" id="KW-0274">FAD</keyword>
<protein>
    <submittedName>
        <fullName evidence="7">NAD(P)/FAD-dependent oxidoreductase</fullName>
        <ecNumber evidence="7">1.6.5.-</ecNumber>
    </submittedName>
</protein>
<dbReference type="PANTHER" id="PTHR42913">
    <property type="entry name" value="APOPTOSIS-INDUCING FACTOR 1"/>
    <property type="match status" value="1"/>
</dbReference>
<dbReference type="InterPro" id="IPR023753">
    <property type="entry name" value="FAD/NAD-binding_dom"/>
</dbReference>
<evidence type="ECO:0000313" key="7">
    <source>
        <dbReference type="EMBL" id="MFD1176359.1"/>
    </source>
</evidence>
<dbReference type="InterPro" id="IPR036188">
    <property type="entry name" value="FAD/NAD-bd_sf"/>
</dbReference>
<name>A0ABW3RV39_9BACL</name>
<evidence type="ECO:0000259" key="6">
    <source>
        <dbReference type="Pfam" id="PF07992"/>
    </source>
</evidence>
<feature type="domain" description="FAD/NAD(P)-binding" evidence="6">
    <location>
        <begin position="6"/>
        <end position="326"/>
    </location>
</feature>
<dbReference type="RefSeq" id="WP_379318680.1">
    <property type="nucleotide sequence ID" value="NZ_JBHTLM010000005.1"/>
</dbReference>
<keyword evidence="8" id="KW-1185">Reference proteome</keyword>
<organism evidence="7 8">
    <name type="scientific">Paenibacillus puldeungensis</name>
    <dbReference type="NCBI Taxonomy" id="696536"/>
    <lineage>
        <taxon>Bacteria</taxon>
        <taxon>Bacillati</taxon>
        <taxon>Bacillota</taxon>
        <taxon>Bacilli</taxon>
        <taxon>Bacillales</taxon>
        <taxon>Paenibacillaceae</taxon>
        <taxon>Paenibacillus</taxon>
    </lineage>
</organism>
<evidence type="ECO:0000256" key="4">
    <source>
        <dbReference type="ARBA" id="ARBA00022827"/>
    </source>
</evidence>
<evidence type="ECO:0000256" key="2">
    <source>
        <dbReference type="ARBA" id="ARBA00005272"/>
    </source>
</evidence>
<dbReference type="Proteomes" id="UP001597262">
    <property type="component" value="Unassembled WGS sequence"/>
</dbReference>
<reference evidence="8" key="1">
    <citation type="journal article" date="2019" name="Int. J. Syst. Evol. Microbiol.">
        <title>The Global Catalogue of Microorganisms (GCM) 10K type strain sequencing project: providing services to taxonomists for standard genome sequencing and annotation.</title>
        <authorList>
            <consortium name="The Broad Institute Genomics Platform"/>
            <consortium name="The Broad Institute Genome Sequencing Center for Infectious Disease"/>
            <person name="Wu L."/>
            <person name="Ma J."/>
        </authorList>
    </citation>
    <scope>NUCLEOTIDE SEQUENCE [LARGE SCALE GENOMIC DNA]</scope>
    <source>
        <strain evidence="8">CCUG 59189</strain>
    </source>
</reference>
<sequence length="396" mass="43812">MGRLTCAVVGGGYAGIHAVKAIREQFQGEELAERELRLILIDQNPYHLRKVLLFKPAAADEDITVPFSRLFAEGVEVIQGEVSKVRARERQLIYKDMAGQDRELVYDILIFAAGSIVRQPEPRQGGTTLNGLDSAKEIREVWCSNLRKAVYDKRADERSRLMTLVVAGAGISGIETSAELAYHVRADAKVLGIEPNEVRVILVNTHNRLFPEGPDKVGRRLEHALTERGVEVIHSCRVQEEKEGLVRLSNGQTLPAGLCVWTLGLLPHPMLESMGLPVTQEGYVAVDESYRVQGLDGIYCIGDCAHIVSPSCGRADGKTCKEAIAQASRLGKVLVADLKGRPAPKHQSHFDFFCFGLGPGQGMVWTRKWGLDIILSGKLGWRVRKWIWDIASFQTP</sequence>
<dbReference type="EC" id="1.6.5.-" evidence="7"/>
<comment type="similarity">
    <text evidence="2">Belongs to the NADH dehydrogenase family.</text>
</comment>
<accession>A0ABW3RV39</accession>
<evidence type="ECO:0000313" key="8">
    <source>
        <dbReference type="Proteomes" id="UP001597262"/>
    </source>
</evidence>
<dbReference type="InterPro" id="IPR051169">
    <property type="entry name" value="NADH-Q_oxidoreductase"/>
</dbReference>
<dbReference type="Gene3D" id="3.50.50.100">
    <property type="match status" value="1"/>
</dbReference>
<evidence type="ECO:0000256" key="3">
    <source>
        <dbReference type="ARBA" id="ARBA00022630"/>
    </source>
</evidence>
<evidence type="ECO:0000256" key="5">
    <source>
        <dbReference type="ARBA" id="ARBA00023002"/>
    </source>
</evidence>
<comment type="caution">
    <text evidence="7">The sequence shown here is derived from an EMBL/GenBank/DDBJ whole genome shotgun (WGS) entry which is preliminary data.</text>
</comment>
<dbReference type="Pfam" id="PF07992">
    <property type="entry name" value="Pyr_redox_2"/>
    <property type="match status" value="1"/>
</dbReference>
<dbReference type="SUPFAM" id="SSF51905">
    <property type="entry name" value="FAD/NAD(P)-binding domain"/>
    <property type="match status" value="1"/>
</dbReference>